<dbReference type="Gene3D" id="3.60.21.10">
    <property type="match status" value="2"/>
</dbReference>
<dbReference type="InterPro" id="IPR050884">
    <property type="entry name" value="CNP_phosphodiesterase-III"/>
</dbReference>
<dbReference type="Proteomes" id="UP000059074">
    <property type="component" value="Unassembled WGS sequence"/>
</dbReference>
<keyword evidence="3" id="KW-0408">Iron</keyword>
<dbReference type="InterPro" id="IPR029052">
    <property type="entry name" value="Metallo-depent_PP-like"/>
</dbReference>
<comment type="similarity">
    <text evidence="4">Belongs to the cyclic nucleotide phosphodiesterase class-III family.</text>
</comment>
<dbReference type="OrthoDB" id="7235496at2"/>
<evidence type="ECO:0000256" key="4">
    <source>
        <dbReference type="ARBA" id="ARBA00025742"/>
    </source>
</evidence>
<dbReference type="SUPFAM" id="SSF56300">
    <property type="entry name" value="Metallo-dependent phosphatases"/>
    <property type="match status" value="1"/>
</dbReference>
<evidence type="ECO:0000256" key="1">
    <source>
        <dbReference type="ARBA" id="ARBA00022723"/>
    </source>
</evidence>
<dbReference type="PANTHER" id="PTHR42988">
    <property type="entry name" value="PHOSPHOHYDROLASE"/>
    <property type="match status" value="1"/>
</dbReference>
<evidence type="ECO:0000256" key="3">
    <source>
        <dbReference type="ARBA" id="ARBA00023004"/>
    </source>
</evidence>
<keyword evidence="5" id="KW-1133">Transmembrane helix</keyword>
<proteinExistence type="inferred from homology"/>
<evidence type="ECO:0000313" key="7">
    <source>
        <dbReference type="EMBL" id="KWT65198.1"/>
    </source>
</evidence>
<organism evidence="7 8">
    <name type="scientific">Hyphomicrobium sulfonivorans</name>
    <dbReference type="NCBI Taxonomy" id="121290"/>
    <lineage>
        <taxon>Bacteria</taxon>
        <taxon>Pseudomonadati</taxon>
        <taxon>Pseudomonadota</taxon>
        <taxon>Alphaproteobacteria</taxon>
        <taxon>Hyphomicrobiales</taxon>
        <taxon>Hyphomicrobiaceae</taxon>
        <taxon>Hyphomicrobium</taxon>
    </lineage>
</organism>
<dbReference type="STRING" id="121290.APY04_2947"/>
<dbReference type="GO" id="GO:0016787">
    <property type="term" value="F:hydrolase activity"/>
    <property type="evidence" value="ECO:0007669"/>
    <property type="project" value="UniProtKB-KW"/>
</dbReference>
<evidence type="ECO:0000256" key="5">
    <source>
        <dbReference type="SAM" id="Phobius"/>
    </source>
</evidence>
<evidence type="ECO:0000313" key="8">
    <source>
        <dbReference type="Proteomes" id="UP000059074"/>
    </source>
</evidence>
<evidence type="ECO:0000256" key="2">
    <source>
        <dbReference type="ARBA" id="ARBA00022801"/>
    </source>
</evidence>
<dbReference type="RefSeq" id="WP_068463809.1">
    <property type="nucleotide sequence ID" value="NZ_LMTR01000082.1"/>
</dbReference>
<dbReference type="EMBL" id="LMTR01000082">
    <property type="protein sequence ID" value="KWT65198.1"/>
    <property type="molecule type" value="Genomic_DNA"/>
</dbReference>
<sequence>MKPLVDPRGGDIEDDASSTKSNSLLMMAGNMLGEISFAKLVVAWLALFIVPAVIIGVTPLIASAWLGKLAGKLTPALGIVPLAILAIIITLGWLFGRRLLRLAESSFWSLNALVIEPVYIVCREVMRHVAEKFLSDDASPRNRERIRAWAAAASGLVISLAALAVFLAVWPSTRWIGQLSDLAAPLHLMWAAIANTVAVICAYLAVAAFAWGIADATMPPPRDLQRFADAANGDRAWRIAHLSDIHTVGEPYGFRIECGRGGPQGDDRFRRLLTQLEAIHADDPLDCLLITGDATDAGRSGEWAEFLDALAEHPVLAERTLVLPGNHDINIVDRSNPARLDLSIGPNSRLRKIRTLSAMDALQGQRVHTVDRKQQTADRTLAATLAPYADDIKAFADTGRPVFSTLASDLWADVFPMVLPPETPNGLGIILLNSNADAHFSFTNALGLISVEQFTAMEQVLAQYPDAGWLIALHHHPIEYPRKAKVLAERIGTTLINGNWFLRRLQPYADRIILTHGHRHIDWIGECGGIKIVSAPSPVMESRNDGTTYFYIHSLTIDDTGRLQLLTPQRIDVAGDRDSTTITPRLESVQHS</sequence>
<feature type="transmembrane region" description="Helical" evidence="5">
    <location>
        <begin position="190"/>
        <end position="214"/>
    </location>
</feature>
<comment type="caution">
    <text evidence="7">The sequence shown here is derived from an EMBL/GenBank/DDBJ whole genome shotgun (WGS) entry which is preliminary data.</text>
</comment>
<keyword evidence="8" id="KW-1185">Reference proteome</keyword>
<feature type="transmembrane region" description="Helical" evidence="5">
    <location>
        <begin position="146"/>
        <end position="170"/>
    </location>
</feature>
<reference evidence="7 8" key="1">
    <citation type="submission" date="2015-10" db="EMBL/GenBank/DDBJ databases">
        <title>Transcriptomic analysis of a linuron degrading triple-species bacterial consortium.</title>
        <authorList>
            <person name="Albers P."/>
        </authorList>
    </citation>
    <scope>NUCLEOTIDE SEQUENCE [LARGE SCALE GENOMIC DNA]</scope>
    <source>
        <strain evidence="7 8">WDL6</strain>
    </source>
</reference>
<dbReference type="AlphaFoldDB" id="A0A109BAK8"/>
<dbReference type="PANTHER" id="PTHR42988:SF2">
    <property type="entry name" value="CYCLIC NUCLEOTIDE PHOSPHODIESTERASE CBUA0032-RELATED"/>
    <property type="match status" value="1"/>
</dbReference>
<keyword evidence="1" id="KW-0479">Metal-binding</keyword>
<evidence type="ECO:0000259" key="6">
    <source>
        <dbReference type="Pfam" id="PF00149"/>
    </source>
</evidence>
<keyword evidence="5" id="KW-0472">Membrane</keyword>
<feature type="transmembrane region" description="Helical" evidence="5">
    <location>
        <begin position="41"/>
        <end position="66"/>
    </location>
</feature>
<name>A0A109BAK8_HYPSL</name>
<feature type="domain" description="Calcineurin-like phosphoesterase" evidence="6">
    <location>
        <begin position="238"/>
        <end position="387"/>
    </location>
</feature>
<dbReference type="PATRIC" id="fig|121290.4.peg.548"/>
<accession>A0A109BAK8</accession>
<keyword evidence="5" id="KW-0812">Transmembrane</keyword>
<dbReference type="Pfam" id="PF00149">
    <property type="entry name" value="Metallophos"/>
    <property type="match status" value="1"/>
</dbReference>
<feature type="transmembrane region" description="Helical" evidence="5">
    <location>
        <begin position="73"/>
        <end position="95"/>
    </location>
</feature>
<keyword evidence="2" id="KW-0378">Hydrolase</keyword>
<dbReference type="InterPro" id="IPR004843">
    <property type="entry name" value="Calcineurin-like_PHP"/>
</dbReference>
<protein>
    <recommendedName>
        <fullName evidence="6">Calcineurin-like phosphoesterase domain-containing protein</fullName>
    </recommendedName>
</protein>
<gene>
    <name evidence="7" type="ORF">APY04_2947</name>
</gene>
<dbReference type="GO" id="GO:0046872">
    <property type="term" value="F:metal ion binding"/>
    <property type="evidence" value="ECO:0007669"/>
    <property type="project" value="UniProtKB-KW"/>
</dbReference>